<evidence type="ECO:0000313" key="2">
    <source>
        <dbReference type="Proteomes" id="UP000184268"/>
    </source>
</evidence>
<organism evidence="1 2">
    <name type="scientific">Ferrimonas marina</name>
    <dbReference type="NCBI Taxonomy" id="299255"/>
    <lineage>
        <taxon>Bacteria</taxon>
        <taxon>Pseudomonadati</taxon>
        <taxon>Pseudomonadota</taxon>
        <taxon>Gammaproteobacteria</taxon>
        <taxon>Alteromonadales</taxon>
        <taxon>Ferrimonadaceae</taxon>
        <taxon>Ferrimonas</taxon>
    </lineage>
</organism>
<dbReference type="RefSeq" id="WP_067664900.1">
    <property type="nucleotide sequence ID" value="NZ_FQXG01000006.1"/>
</dbReference>
<dbReference type="OrthoDB" id="9793805at2"/>
<evidence type="ECO:0008006" key="3">
    <source>
        <dbReference type="Google" id="ProtNLM"/>
    </source>
</evidence>
<accession>A0A1M5XXV4</accession>
<dbReference type="SUPFAM" id="SSF53756">
    <property type="entry name" value="UDP-Glycosyltransferase/glycogen phosphorylase"/>
    <property type="match status" value="1"/>
</dbReference>
<protein>
    <recommendedName>
        <fullName evidence="3">Glycosyltransferase</fullName>
    </recommendedName>
</protein>
<dbReference type="NCBIfam" id="TIGR00661">
    <property type="entry name" value="MJ1255"/>
    <property type="match status" value="1"/>
</dbReference>
<dbReference type="Proteomes" id="UP000184268">
    <property type="component" value="Unassembled WGS sequence"/>
</dbReference>
<dbReference type="STRING" id="299255.SAMN02745129_3791"/>
<evidence type="ECO:0000313" key="1">
    <source>
        <dbReference type="EMBL" id="SHI04610.1"/>
    </source>
</evidence>
<reference evidence="1 2" key="1">
    <citation type="submission" date="2016-11" db="EMBL/GenBank/DDBJ databases">
        <authorList>
            <person name="Jaros S."/>
            <person name="Januszkiewicz K."/>
            <person name="Wedrychowicz H."/>
        </authorList>
    </citation>
    <scope>NUCLEOTIDE SEQUENCE [LARGE SCALE GENOMIC DNA]</scope>
    <source>
        <strain evidence="1 2">DSM 16917</strain>
    </source>
</reference>
<sequence length="353" mass="39372">MRILYGVQGTGNGHLTRARVIAPAFARAGVEVDYLFSGRPRDKYFDMDIFGEFECRRGLSFVTKAGKIQMVATAMENRLLEWRRDVKALDLSGYDLVLNDFEPVSAWAAKLQGKPCIGISHQNAFNHPVPVTGDSWVNRLIMKHFAPTTVALGCHWHHFGCDLLPPFIEAIDPTDEQSGEVLVYLPFEEANDIAQLLGRLPAQRFAVYHGSEPSVELPANVRWSGFCRDGFQRDLARCQGVICSAGFELVSEALVLGKKLLLKPLQGQFEQLSNAMALELLGAADTMKGMDPDKIGQWLEAPGIEPIGYPQMGDALVQWLLKKEWDDVASLCRAAWQDAQLPEAWKHKWATAY</sequence>
<dbReference type="AlphaFoldDB" id="A0A1M5XXV4"/>
<dbReference type="InterPro" id="IPR005262">
    <property type="entry name" value="MJ1255-like"/>
</dbReference>
<dbReference type="Gene3D" id="3.40.50.2000">
    <property type="entry name" value="Glycogen Phosphorylase B"/>
    <property type="match status" value="1"/>
</dbReference>
<name>A0A1M5XXV4_9GAMM</name>
<proteinExistence type="predicted"/>
<dbReference type="EMBL" id="FQXG01000006">
    <property type="protein sequence ID" value="SHI04610.1"/>
    <property type="molecule type" value="Genomic_DNA"/>
</dbReference>
<gene>
    <name evidence="1" type="ORF">SAMN02745129_3791</name>
</gene>
<dbReference type="Pfam" id="PF13528">
    <property type="entry name" value="Glyco_trans_1_3"/>
    <property type="match status" value="1"/>
</dbReference>
<keyword evidence="2" id="KW-1185">Reference proteome</keyword>